<accession>A0A3M7M4X2</accession>
<dbReference type="Proteomes" id="UP000265663">
    <property type="component" value="Unassembled WGS sequence"/>
</dbReference>
<keyword evidence="2" id="KW-1185">Reference proteome</keyword>
<dbReference type="InterPro" id="IPR025649">
    <property type="entry name" value="DUF4360"/>
</dbReference>
<dbReference type="OrthoDB" id="152248at2759"/>
<sequence>MDIVVLILKRRGFSELKLEDGLTASVNALPPDHYPDDAEAGARPRNLCLKANMHSKLIAFLLPVLAAATPVPASSPASAPSPDQITIVDTSYSGNGCPQGSVSTSTSTDKTVVTYGFDQFQTYIGPGTSPADRSKNCQLHLNLKYPGGFQYAVVDATYHGWARLDEGVTGSFITTYYFSQDAGTTQTTRMSAVGGGALANGQVYTKQDSVETTATIWSPCGQNGILNINNRISLTNKKSTQAGEMSNDDATVAFTQQLHVAWRACTPTSGSGSGSDTIGIGHSGSALSFE</sequence>
<organism evidence="1 2">
    <name type="scientific">Pyrenophora seminiperda CCB06</name>
    <dbReference type="NCBI Taxonomy" id="1302712"/>
    <lineage>
        <taxon>Eukaryota</taxon>
        <taxon>Fungi</taxon>
        <taxon>Dikarya</taxon>
        <taxon>Ascomycota</taxon>
        <taxon>Pezizomycotina</taxon>
        <taxon>Dothideomycetes</taxon>
        <taxon>Pleosporomycetidae</taxon>
        <taxon>Pleosporales</taxon>
        <taxon>Pleosporineae</taxon>
        <taxon>Pleosporaceae</taxon>
        <taxon>Pyrenophora</taxon>
    </lineage>
</organism>
<protein>
    <submittedName>
        <fullName evidence="1">Uncharacterized protein</fullName>
    </submittedName>
</protein>
<name>A0A3M7M4X2_9PLEO</name>
<gene>
    <name evidence="1" type="ORF">GMOD_00006373</name>
</gene>
<evidence type="ECO:0000313" key="1">
    <source>
        <dbReference type="EMBL" id="RMZ69543.1"/>
    </source>
</evidence>
<evidence type="ECO:0000313" key="2">
    <source>
        <dbReference type="Proteomes" id="UP000265663"/>
    </source>
</evidence>
<dbReference type="PANTHER" id="PTHR38847">
    <property type="match status" value="1"/>
</dbReference>
<dbReference type="EMBL" id="KE747818">
    <property type="protein sequence ID" value="RMZ69543.1"/>
    <property type="molecule type" value="Genomic_DNA"/>
</dbReference>
<dbReference type="PANTHER" id="PTHR38847:SF1">
    <property type="entry name" value="PSEUDOURIDINE SYNTHASE RSUA_RLUA-LIKE DOMAIN-CONTAINING PROTEIN"/>
    <property type="match status" value="1"/>
</dbReference>
<proteinExistence type="predicted"/>
<reference evidence="1 2" key="1">
    <citation type="journal article" date="2014" name="PLoS ONE">
        <title>De novo Genome Assembly of the Fungal Plant Pathogen Pyrenophora semeniperda.</title>
        <authorList>
            <person name="Soliai M.M."/>
            <person name="Meyer S.E."/>
            <person name="Udall J.A."/>
            <person name="Elzinga D.E."/>
            <person name="Hermansen R.A."/>
            <person name="Bodily P.M."/>
            <person name="Hart A.A."/>
            <person name="Coleman C.E."/>
        </authorList>
    </citation>
    <scope>NUCLEOTIDE SEQUENCE [LARGE SCALE GENOMIC DNA]</scope>
    <source>
        <strain evidence="1 2">CCB06</strain>
        <tissue evidence="1">Mycelium</tissue>
    </source>
</reference>
<dbReference type="Pfam" id="PF14273">
    <property type="entry name" value="DUF4360"/>
    <property type="match status" value="1"/>
</dbReference>
<dbReference type="AlphaFoldDB" id="A0A3M7M4X2"/>